<dbReference type="Pfam" id="PF00145">
    <property type="entry name" value="DNA_methylase"/>
    <property type="match status" value="1"/>
</dbReference>
<keyword evidence="9" id="KW-1185">Reference proteome</keyword>
<keyword evidence="2 5" id="KW-0808">Transferase</keyword>
<dbReference type="PRINTS" id="PR00105">
    <property type="entry name" value="C5METTRFRASE"/>
</dbReference>
<keyword evidence="3 5" id="KW-0949">S-adenosyl-L-methionine</keyword>
<dbReference type="AlphaFoldDB" id="A0A1B7M2H3"/>
<gene>
    <name evidence="8" type="ORF">A6F49_04690</name>
</gene>
<dbReference type="REBASE" id="164998">
    <property type="entry name" value="M.Ehe1574ORF4690P"/>
</dbReference>
<dbReference type="OrthoDB" id="9813719at2"/>
<dbReference type="RefSeq" id="WP_052499957.1">
    <property type="nucleotide sequence ID" value="NZ_LXEY01000008.1"/>
</dbReference>
<sequence>MTLTAVSTAAAFRVPILHDPAPLSRPTVISLFAGAGGTALGFDHAGFDHVLLSEIDNDAVATLAANRPEWTVTHGDVTDIDFTPFYDQVDVVEGGFPCQAFSYAGNRQGLADTRGTMFFEFSRAIAQVMPKVFVGENVRGLLSHDKGRTIVTMLDELSAIQDPSTGASYRIGYRIVKSQDHFVPQNRLRVIIVGVRSDVGDTTFFPKDQQQLYTLEDAIGDRPQGDGQAYSEAKHAVLDMVPAGGHWRDLPDNIAKSYLGKAYYGSGGRTSIARRLAWTKASPTLTCSPAQKQTELCHPDETRPLNVREYARIQTFPDNWHFAGGIGSQYRQIGNAVPVNLGFFLAQAVRAMLGETEPIDSGYVEQATPTDLYTGAPDTVGT</sequence>
<dbReference type="Gene3D" id="3.40.50.150">
    <property type="entry name" value="Vaccinia Virus protein VP39"/>
    <property type="match status" value="1"/>
</dbReference>
<dbReference type="InterPro" id="IPR018117">
    <property type="entry name" value="C5_DNA_meth_AS"/>
</dbReference>
<dbReference type="SUPFAM" id="SSF53335">
    <property type="entry name" value="S-adenosyl-L-methionine-dependent methyltransferases"/>
    <property type="match status" value="1"/>
</dbReference>
<dbReference type="EMBL" id="LXEY01000008">
    <property type="protein sequence ID" value="OAV62807.1"/>
    <property type="molecule type" value="Genomic_DNA"/>
</dbReference>
<feature type="active site" evidence="5">
    <location>
        <position position="98"/>
    </location>
</feature>
<dbReference type="Gene3D" id="3.90.120.10">
    <property type="entry name" value="DNA Methylase, subunit A, domain 2"/>
    <property type="match status" value="1"/>
</dbReference>
<name>A0A1B7M2H3_9MICC</name>
<dbReference type="InterPro" id="IPR031303">
    <property type="entry name" value="C5_meth_CS"/>
</dbReference>
<accession>A0A1B7M2H3</accession>
<dbReference type="PANTHER" id="PTHR10629">
    <property type="entry name" value="CYTOSINE-SPECIFIC METHYLTRANSFERASE"/>
    <property type="match status" value="1"/>
</dbReference>
<dbReference type="InterPro" id="IPR001525">
    <property type="entry name" value="C5_MeTfrase"/>
</dbReference>
<keyword evidence="4" id="KW-0680">Restriction system</keyword>
<comment type="similarity">
    <text evidence="5 6">Belongs to the class I-like SAM-binding methyltransferase superfamily. C5-methyltransferase family.</text>
</comment>
<evidence type="ECO:0000256" key="1">
    <source>
        <dbReference type="ARBA" id="ARBA00022603"/>
    </source>
</evidence>
<organism evidence="8 9">
    <name type="scientific">Enteractinococcus helveticum</name>
    <dbReference type="NCBI Taxonomy" id="1837282"/>
    <lineage>
        <taxon>Bacteria</taxon>
        <taxon>Bacillati</taxon>
        <taxon>Actinomycetota</taxon>
        <taxon>Actinomycetes</taxon>
        <taxon>Micrococcales</taxon>
        <taxon>Micrococcaceae</taxon>
    </lineage>
</organism>
<evidence type="ECO:0000256" key="7">
    <source>
        <dbReference type="RuleBase" id="RU000417"/>
    </source>
</evidence>
<dbReference type="PROSITE" id="PS51679">
    <property type="entry name" value="SAM_MT_C5"/>
    <property type="match status" value="1"/>
</dbReference>
<dbReference type="GO" id="GO:0003677">
    <property type="term" value="F:DNA binding"/>
    <property type="evidence" value="ECO:0007669"/>
    <property type="project" value="TreeGrafter"/>
</dbReference>
<dbReference type="GO" id="GO:0032259">
    <property type="term" value="P:methylation"/>
    <property type="evidence" value="ECO:0007669"/>
    <property type="project" value="UniProtKB-KW"/>
</dbReference>
<dbReference type="GO" id="GO:0009307">
    <property type="term" value="P:DNA restriction-modification system"/>
    <property type="evidence" value="ECO:0007669"/>
    <property type="project" value="UniProtKB-KW"/>
</dbReference>
<evidence type="ECO:0000256" key="4">
    <source>
        <dbReference type="ARBA" id="ARBA00022747"/>
    </source>
</evidence>
<evidence type="ECO:0000256" key="5">
    <source>
        <dbReference type="PROSITE-ProRule" id="PRU01016"/>
    </source>
</evidence>
<evidence type="ECO:0000256" key="2">
    <source>
        <dbReference type="ARBA" id="ARBA00022679"/>
    </source>
</evidence>
<dbReference type="PROSITE" id="PS00095">
    <property type="entry name" value="C5_MTASE_2"/>
    <property type="match status" value="1"/>
</dbReference>
<comment type="caution">
    <text evidence="8">The sequence shown here is derived from an EMBL/GenBank/DDBJ whole genome shotgun (WGS) entry which is preliminary data.</text>
</comment>
<dbReference type="Proteomes" id="UP000078292">
    <property type="component" value="Unassembled WGS sequence"/>
</dbReference>
<dbReference type="GO" id="GO:0003886">
    <property type="term" value="F:DNA (cytosine-5-)-methyltransferase activity"/>
    <property type="evidence" value="ECO:0007669"/>
    <property type="project" value="UniProtKB-EC"/>
</dbReference>
<dbReference type="CDD" id="cd00315">
    <property type="entry name" value="Cyt_C5_DNA_methylase"/>
    <property type="match status" value="1"/>
</dbReference>
<evidence type="ECO:0000313" key="9">
    <source>
        <dbReference type="Proteomes" id="UP000078292"/>
    </source>
</evidence>
<evidence type="ECO:0000256" key="3">
    <source>
        <dbReference type="ARBA" id="ARBA00022691"/>
    </source>
</evidence>
<reference evidence="8 9" key="1">
    <citation type="submission" date="2016-04" db="EMBL/GenBank/DDBJ databases">
        <title>First whole genome shotgun sequence of the bacterium Enteractinococcus sp. strain UASWS1574.</title>
        <authorList>
            <person name="Crovadore J."/>
            <person name="Chablais R."/>
            <person name="Lefort F."/>
        </authorList>
    </citation>
    <scope>NUCLEOTIDE SEQUENCE [LARGE SCALE GENOMIC DNA]</scope>
    <source>
        <strain evidence="8 9">UASWS1574</strain>
    </source>
</reference>
<dbReference type="STRING" id="1837282.A6F49_04690"/>
<keyword evidence="1 5" id="KW-0489">Methyltransferase</keyword>
<evidence type="ECO:0000313" key="8">
    <source>
        <dbReference type="EMBL" id="OAV62807.1"/>
    </source>
</evidence>
<proteinExistence type="inferred from homology"/>
<dbReference type="EC" id="2.1.1.37" evidence="7"/>
<comment type="catalytic activity">
    <reaction evidence="7">
        <text>a 2'-deoxycytidine in DNA + S-adenosyl-L-methionine = a 5-methyl-2'-deoxycytidine in DNA + S-adenosyl-L-homocysteine + H(+)</text>
        <dbReference type="Rhea" id="RHEA:13681"/>
        <dbReference type="Rhea" id="RHEA-COMP:11369"/>
        <dbReference type="Rhea" id="RHEA-COMP:11370"/>
        <dbReference type="ChEBI" id="CHEBI:15378"/>
        <dbReference type="ChEBI" id="CHEBI:57856"/>
        <dbReference type="ChEBI" id="CHEBI:59789"/>
        <dbReference type="ChEBI" id="CHEBI:85452"/>
        <dbReference type="ChEBI" id="CHEBI:85454"/>
        <dbReference type="EC" id="2.1.1.37"/>
    </reaction>
</comment>
<evidence type="ECO:0000256" key="6">
    <source>
        <dbReference type="RuleBase" id="RU000416"/>
    </source>
</evidence>
<dbReference type="GO" id="GO:0044027">
    <property type="term" value="P:negative regulation of gene expression via chromosomal CpG island methylation"/>
    <property type="evidence" value="ECO:0007669"/>
    <property type="project" value="TreeGrafter"/>
</dbReference>
<dbReference type="InterPro" id="IPR050390">
    <property type="entry name" value="C5-Methyltransferase"/>
</dbReference>
<dbReference type="NCBIfam" id="TIGR00675">
    <property type="entry name" value="dcm"/>
    <property type="match status" value="1"/>
</dbReference>
<dbReference type="PANTHER" id="PTHR10629:SF52">
    <property type="entry name" value="DNA (CYTOSINE-5)-METHYLTRANSFERASE 1"/>
    <property type="match status" value="1"/>
</dbReference>
<dbReference type="PROSITE" id="PS00094">
    <property type="entry name" value="C5_MTASE_1"/>
    <property type="match status" value="1"/>
</dbReference>
<dbReference type="InterPro" id="IPR029063">
    <property type="entry name" value="SAM-dependent_MTases_sf"/>
</dbReference>
<protein>
    <recommendedName>
        <fullName evidence="7">Cytosine-specific methyltransferase</fullName>
        <ecNumber evidence="7">2.1.1.37</ecNumber>
    </recommendedName>
</protein>